<evidence type="ECO:0000313" key="2">
    <source>
        <dbReference type="Proteomes" id="UP000195667"/>
    </source>
</evidence>
<gene>
    <name evidence="1" type="ORF">CRENPOLYSF1_1480006</name>
</gene>
<keyword evidence="2" id="KW-1185">Reference proteome</keyword>
<protein>
    <submittedName>
        <fullName evidence="1">Uncharacterized protein</fullName>
    </submittedName>
</protein>
<proteinExistence type="predicted"/>
<dbReference type="EMBL" id="FUKI01000055">
    <property type="protein sequence ID" value="SJM90484.1"/>
    <property type="molecule type" value="Genomic_DNA"/>
</dbReference>
<sequence>MKPFSADDSVAVCHAKVGNCQALKSKTQVNGLGFFLLVSSCAVRRSLFLCSVLT</sequence>
<evidence type="ECO:0000313" key="1">
    <source>
        <dbReference type="EMBL" id="SJM90484.1"/>
    </source>
</evidence>
<dbReference type="AlphaFoldDB" id="A0A1R4H2J8"/>
<accession>A0A1R4H2J8</accession>
<organism evidence="1 2">
    <name type="scientific">Crenothrix polyspora</name>
    <dbReference type="NCBI Taxonomy" id="360316"/>
    <lineage>
        <taxon>Bacteria</taxon>
        <taxon>Pseudomonadati</taxon>
        <taxon>Pseudomonadota</taxon>
        <taxon>Gammaproteobacteria</taxon>
        <taxon>Methylococcales</taxon>
        <taxon>Crenotrichaceae</taxon>
        <taxon>Crenothrix</taxon>
    </lineage>
</organism>
<reference evidence="2" key="1">
    <citation type="submission" date="2017-02" db="EMBL/GenBank/DDBJ databases">
        <authorList>
            <person name="Daims H."/>
        </authorList>
    </citation>
    <scope>NUCLEOTIDE SEQUENCE [LARGE SCALE GENOMIC DNA]</scope>
</reference>
<name>A0A1R4H2J8_9GAMM</name>
<dbReference type="Proteomes" id="UP000195667">
    <property type="component" value="Unassembled WGS sequence"/>
</dbReference>